<dbReference type="Proteomes" id="UP000015106">
    <property type="component" value="Chromosome 4"/>
</dbReference>
<dbReference type="EnsemblPlants" id="TuG1812G0400002567.01.T02">
    <property type="protein sequence ID" value="TuG1812G0400002567.01.T02"/>
    <property type="gene ID" value="TuG1812G0400002567.01"/>
</dbReference>
<reference evidence="3" key="1">
    <citation type="journal article" date="2013" name="Nature">
        <title>Draft genome of the wheat A-genome progenitor Triticum urartu.</title>
        <authorList>
            <person name="Ling H.Q."/>
            <person name="Zhao S."/>
            <person name="Liu D."/>
            <person name="Wang J."/>
            <person name="Sun H."/>
            <person name="Zhang C."/>
            <person name="Fan H."/>
            <person name="Li D."/>
            <person name="Dong L."/>
            <person name="Tao Y."/>
            <person name="Gao C."/>
            <person name="Wu H."/>
            <person name="Li Y."/>
            <person name="Cui Y."/>
            <person name="Guo X."/>
            <person name="Zheng S."/>
            <person name="Wang B."/>
            <person name="Yu K."/>
            <person name="Liang Q."/>
            <person name="Yang W."/>
            <person name="Lou X."/>
            <person name="Chen J."/>
            <person name="Feng M."/>
            <person name="Jian J."/>
            <person name="Zhang X."/>
            <person name="Luo G."/>
            <person name="Jiang Y."/>
            <person name="Liu J."/>
            <person name="Wang Z."/>
            <person name="Sha Y."/>
            <person name="Zhang B."/>
            <person name="Wu H."/>
            <person name="Tang D."/>
            <person name="Shen Q."/>
            <person name="Xue P."/>
            <person name="Zou S."/>
            <person name="Wang X."/>
            <person name="Liu X."/>
            <person name="Wang F."/>
            <person name="Yang Y."/>
            <person name="An X."/>
            <person name="Dong Z."/>
            <person name="Zhang K."/>
            <person name="Zhang X."/>
            <person name="Luo M.C."/>
            <person name="Dvorak J."/>
            <person name="Tong Y."/>
            <person name="Wang J."/>
            <person name="Yang H."/>
            <person name="Li Z."/>
            <person name="Wang D."/>
            <person name="Zhang A."/>
            <person name="Wang J."/>
        </authorList>
    </citation>
    <scope>NUCLEOTIDE SEQUENCE</scope>
    <source>
        <strain evidence="3">cv. G1812</strain>
    </source>
</reference>
<sequence length="66" mass="7245">MDLHHHGLREPREGRLRTSTCRTTCHHGQRLSTPTTSMWLYEHGGAVTRGAEAPSPTSTSSTTLTS</sequence>
<keyword evidence="3" id="KW-1185">Reference proteome</keyword>
<evidence type="ECO:0000256" key="1">
    <source>
        <dbReference type="SAM" id="MobiDB-lite"/>
    </source>
</evidence>
<organism evidence="2 3">
    <name type="scientific">Triticum urartu</name>
    <name type="common">Red wild einkorn</name>
    <name type="synonym">Crithodium urartu</name>
    <dbReference type="NCBI Taxonomy" id="4572"/>
    <lineage>
        <taxon>Eukaryota</taxon>
        <taxon>Viridiplantae</taxon>
        <taxon>Streptophyta</taxon>
        <taxon>Embryophyta</taxon>
        <taxon>Tracheophyta</taxon>
        <taxon>Spermatophyta</taxon>
        <taxon>Magnoliopsida</taxon>
        <taxon>Liliopsida</taxon>
        <taxon>Poales</taxon>
        <taxon>Poaceae</taxon>
        <taxon>BOP clade</taxon>
        <taxon>Pooideae</taxon>
        <taxon>Triticodae</taxon>
        <taxon>Triticeae</taxon>
        <taxon>Triticinae</taxon>
        <taxon>Triticum</taxon>
    </lineage>
</organism>
<proteinExistence type="predicted"/>
<reference evidence="2" key="2">
    <citation type="submission" date="2018-03" db="EMBL/GenBank/DDBJ databases">
        <title>The Triticum urartu genome reveals the dynamic nature of wheat genome evolution.</title>
        <authorList>
            <person name="Ling H."/>
            <person name="Ma B."/>
            <person name="Shi X."/>
            <person name="Liu H."/>
            <person name="Dong L."/>
            <person name="Sun H."/>
            <person name="Cao Y."/>
            <person name="Gao Q."/>
            <person name="Zheng S."/>
            <person name="Li Y."/>
            <person name="Yu Y."/>
            <person name="Du H."/>
            <person name="Qi M."/>
            <person name="Li Y."/>
            <person name="Yu H."/>
            <person name="Cui Y."/>
            <person name="Wang N."/>
            <person name="Chen C."/>
            <person name="Wu H."/>
            <person name="Zhao Y."/>
            <person name="Zhang J."/>
            <person name="Li Y."/>
            <person name="Zhou W."/>
            <person name="Zhang B."/>
            <person name="Hu W."/>
            <person name="Eijk M."/>
            <person name="Tang J."/>
            <person name="Witsenboer H."/>
            <person name="Zhao S."/>
            <person name="Li Z."/>
            <person name="Zhang A."/>
            <person name="Wang D."/>
            <person name="Liang C."/>
        </authorList>
    </citation>
    <scope>NUCLEOTIDE SEQUENCE [LARGE SCALE GENOMIC DNA]</scope>
    <source>
        <strain evidence="2">cv. G1812</strain>
    </source>
</reference>
<dbReference type="Gramene" id="TuG1812G0400002567.01.T02">
    <property type="protein sequence ID" value="TuG1812G0400002567.01.T02"/>
    <property type="gene ID" value="TuG1812G0400002567.01"/>
</dbReference>
<reference evidence="2" key="3">
    <citation type="submission" date="2022-06" db="UniProtKB">
        <authorList>
            <consortium name="EnsemblPlants"/>
        </authorList>
    </citation>
    <scope>IDENTIFICATION</scope>
</reference>
<feature type="compositionally biased region" description="Low complexity" evidence="1">
    <location>
        <begin position="54"/>
        <end position="66"/>
    </location>
</feature>
<name>A0A8R7U9W9_TRIUA</name>
<dbReference type="AlphaFoldDB" id="A0A8R7U9W9"/>
<evidence type="ECO:0000313" key="3">
    <source>
        <dbReference type="Proteomes" id="UP000015106"/>
    </source>
</evidence>
<protein>
    <submittedName>
        <fullName evidence="2">Uncharacterized protein</fullName>
    </submittedName>
</protein>
<accession>A0A8R7U9W9</accession>
<feature type="region of interest" description="Disordered" evidence="1">
    <location>
        <begin position="46"/>
        <end position="66"/>
    </location>
</feature>
<evidence type="ECO:0000313" key="2">
    <source>
        <dbReference type="EnsemblPlants" id="TuG1812G0400002567.01.T02"/>
    </source>
</evidence>